<accession>A0A327N6M7</accession>
<protein>
    <recommendedName>
        <fullName evidence="1">DUF6957 domain-containing protein</fullName>
    </recommendedName>
</protein>
<dbReference type="Pfam" id="PF22275">
    <property type="entry name" value="DUF6957"/>
    <property type="match status" value="1"/>
</dbReference>
<gene>
    <name evidence="2" type="ORF">DOZ80_10605</name>
</gene>
<proteinExistence type="predicted"/>
<evidence type="ECO:0000259" key="1">
    <source>
        <dbReference type="Pfam" id="PF22275"/>
    </source>
</evidence>
<dbReference type="AlphaFoldDB" id="A0A327N6M7"/>
<comment type="caution">
    <text evidence="2">The sequence shown here is derived from an EMBL/GenBank/DDBJ whole genome shotgun (WGS) entry which is preliminary data.</text>
</comment>
<dbReference type="InterPro" id="IPR054232">
    <property type="entry name" value="DUF6957"/>
</dbReference>
<dbReference type="Proteomes" id="UP000249493">
    <property type="component" value="Unassembled WGS sequence"/>
</dbReference>
<name>A0A327N6M7_PSEFL</name>
<evidence type="ECO:0000313" key="2">
    <source>
        <dbReference type="EMBL" id="RAI70910.1"/>
    </source>
</evidence>
<evidence type="ECO:0000313" key="3">
    <source>
        <dbReference type="Proteomes" id="UP000249493"/>
    </source>
</evidence>
<dbReference type="EMBL" id="QLIN01000003">
    <property type="protein sequence ID" value="RAI70910.1"/>
    <property type="molecule type" value="Genomic_DNA"/>
</dbReference>
<reference evidence="2 3" key="1">
    <citation type="submission" date="2018-06" db="EMBL/GenBank/DDBJ databases">
        <authorList>
            <person name="Zhirakovskaya E."/>
        </authorList>
    </citation>
    <scope>NUCLEOTIDE SEQUENCE [LARGE SCALE GENOMIC DNA]</scope>
    <source>
        <strain evidence="2 3">LY3</strain>
    </source>
</reference>
<sequence length="147" mass="16140">MVVSDVELLGELLFGSARVLGGSRLEDDELIELATVTFTEKPFCIVRQWLLLDVMLPEFQEQEVKAQDLEATVLYAQAVVFDSNNKLQPGDSVLSDFQSDFEGCIFESKDVLYILAGRGARKHVSAPAVAALRAFKNADVNEDSNAA</sequence>
<feature type="domain" description="DUF6957" evidence="1">
    <location>
        <begin position="22"/>
        <end position="129"/>
    </location>
</feature>
<organism evidence="2 3">
    <name type="scientific">Pseudomonas fluorescens</name>
    <dbReference type="NCBI Taxonomy" id="294"/>
    <lineage>
        <taxon>Bacteria</taxon>
        <taxon>Pseudomonadati</taxon>
        <taxon>Pseudomonadota</taxon>
        <taxon>Gammaproteobacteria</taxon>
        <taxon>Pseudomonadales</taxon>
        <taxon>Pseudomonadaceae</taxon>
        <taxon>Pseudomonas</taxon>
    </lineage>
</organism>
<dbReference type="RefSeq" id="WP_111282504.1">
    <property type="nucleotide sequence ID" value="NZ_QLIN01000003.1"/>
</dbReference>